<dbReference type="AlphaFoldDB" id="W7YUA3"/>
<evidence type="ECO:0000313" key="2">
    <source>
        <dbReference type="Proteomes" id="UP000019364"/>
    </source>
</evidence>
<organism evidence="1 2">
    <name type="scientific">Paenibacillus pini JCM 16418</name>
    <dbReference type="NCBI Taxonomy" id="1236976"/>
    <lineage>
        <taxon>Bacteria</taxon>
        <taxon>Bacillati</taxon>
        <taxon>Bacillota</taxon>
        <taxon>Bacilli</taxon>
        <taxon>Bacillales</taxon>
        <taxon>Paenibacillaceae</taxon>
        <taxon>Paenibacillus</taxon>
    </lineage>
</organism>
<dbReference type="OrthoDB" id="2633143at2"/>
<sequence length="73" mass="8755">MKNKEYASLSEVLVDCFQNILGTDSEYLLHEDTYVTKELKKLIGKKEFDKFNTMDEKYWKDSWGEFSTMTREK</sequence>
<evidence type="ECO:0000313" key="1">
    <source>
        <dbReference type="EMBL" id="GAF10793.1"/>
    </source>
</evidence>
<dbReference type="Proteomes" id="UP000019364">
    <property type="component" value="Unassembled WGS sequence"/>
</dbReference>
<dbReference type="EMBL" id="BAVZ01000037">
    <property type="protein sequence ID" value="GAF10793.1"/>
    <property type="molecule type" value="Genomic_DNA"/>
</dbReference>
<dbReference type="STRING" id="1236976.JCM16418_5014"/>
<accession>W7YUA3</accession>
<name>W7YUA3_9BACL</name>
<reference evidence="1 2" key="1">
    <citation type="journal article" date="2014" name="Genome Announc.">
        <title>Draft Genome Sequence of Paenibacillus pini JCM 16418T, Isolated from the Rhizosphere of Pine Tree.</title>
        <authorList>
            <person name="Yuki M."/>
            <person name="Oshima K."/>
            <person name="Suda W."/>
            <person name="Oshida Y."/>
            <person name="Kitamura K."/>
            <person name="Iida Y."/>
            <person name="Hattori M."/>
            <person name="Ohkuma M."/>
        </authorList>
    </citation>
    <scope>NUCLEOTIDE SEQUENCE [LARGE SCALE GENOMIC DNA]</scope>
    <source>
        <strain evidence="1 2">JCM 16418</strain>
    </source>
</reference>
<proteinExistence type="predicted"/>
<comment type="caution">
    <text evidence="1">The sequence shown here is derived from an EMBL/GenBank/DDBJ whole genome shotgun (WGS) entry which is preliminary data.</text>
</comment>
<protein>
    <submittedName>
        <fullName evidence="1">Uncharacterized protein</fullName>
    </submittedName>
</protein>
<gene>
    <name evidence="1" type="ORF">JCM16418_5014</name>
</gene>
<keyword evidence="2" id="KW-1185">Reference proteome</keyword>
<dbReference type="RefSeq" id="WP_036653542.1">
    <property type="nucleotide sequence ID" value="NZ_BAVZ01000037.1"/>
</dbReference>